<protein>
    <submittedName>
        <fullName evidence="6">Macrolide ABC transporter ATP-binding protein</fullName>
    </submittedName>
</protein>
<dbReference type="PROSITE" id="PS50893">
    <property type="entry name" value="ABC_TRANSPORTER_2"/>
    <property type="match status" value="1"/>
</dbReference>
<dbReference type="InterPro" id="IPR027417">
    <property type="entry name" value="P-loop_NTPase"/>
</dbReference>
<dbReference type="Gene3D" id="3.40.50.300">
    <property type="entry name" value="P-loop containing nucleotide triphosphate hydrolases"/>
    <property type="match status" value="1"/>
</dbReference>
<dbReference type="SUPFAM" id="SSF52540">
    <property type="entry name" value="P-loop containing nucleoside triphosphate hydrolases"/>
    <property type="match status" value="1"/>
</dbReference>
<dbReference type="InterPro" id="IPR003593">
    <property type="entry name" value="AAA+_ATPase"/>
</dbReference>
<evidence type="ECO:0000313" key="6">
    <source>
        <dbReference type="EMBL" id="BCJ93197.1"/>
    </source>
</evidence>
<evidence type="ECO:0000256" key="4">
    <source>
        <dbReference type="ARBA" id="ARBA00022840"/>
    </source>
</evidence>
<evidence type="ECO:0000256" key="2">
    <source>
        <dbReference type="ARBA" id="ARBA00022448"/>
    </source>
</evidence>
<dbReference type="InterPro" id="IPR017871">
    <property type="entry name" value="ABC_transporter-like_CS"/>
</dbReference>
<dbReference type="SMART" id="SM00382">
    <property type="entry name" value="AAA"/>
    <property type="match status" value="1"/>
</dbReference>
<dbReference type="FunFam" id="3.40.50.300:FF:000032">
    <property type="entry name" value="Export ABC transporter ATP-binding protein"/>
    <property type="match status" value="1"/>
</dbReference>
<dbReference type="GO" id="GO:0016887">
    <property type="term" value="F:ATP hydrolysis activity"/>
    <property type="evidence" value="ECO:0007669"/>
    <property type="project" value="InterPro"/>
</dbReference>
<dbReference type="PANTHER" id="PTHR42798">
    <property type="entry name" value="LIPOPROTEIN-RELEASING SYSTEM ATP-BINDING PROTEIN LOLD"/>
    <property type="match status" value="1"/>
</dbReference>
<keyword evidence="4 6" id="KW-0067">ATP-binding</keyword>
<name>A0A6S6QZB3_9FIRM</name>
<dbReference type="GO" id="GO:0022857">
    <property type="term" value="F:transmembrane transporter activity"/>
    <property type="evidence" value="ECO:0007669"/>
    <property type="project" value="UniProtKB-ARBA"/>
</dbReference>
<dbReference type="KEGG" id="acel:acsn021_07660"/>
<dbReference type="CDD" id="cd03255">
    <property type="entry name" value="ABC_MJ0796_LolCDE_FtsE"/>
    <property type="match status" value="1"/>
</dbReference>
<dbReference type="InterPro" id="IPR017911">
    <property type="entry name" value="MacB-like_ATP-bd"/>
</dbReference>
<accession>A0A6S6QZB3</accession>
<evidence type="ECO:0000259" key="5">
    <source>
        <dbReference type="PROSITE" id="PS50893"/>
    </source>
</evidence>
<dbReference type="PROSITE" id="PS00211">
    <property type="entry name" value="ABC_TRANSPORTER_1"/>
    <property type="match status" value="1"/>
</dbReference>
<dbReference type="GO" id="GO:0098796">
    <property type="term" value="C:membrane protein complex"/>
    <property type="evidence" value="ECO:0007669"/>
    <property type="project" value="UniProtKB-ARBA"/>
</dbReference>
<keyword evidence="2" id="KW-0813">Transport</keyword>
<dbReference type="Proteomes" id="UP000515561">
    <property type="component" value="Chromosome"/>
</dbReference>
<sequence>MMELIKAVNVRKTYIAGTVETEVIRGIDLTIKKGEFVTITGPSGSGKSTLLYLLSGMEPLSEGKVFLENEDISSMDDKKISLLRRKDIAFVFQFYNLLSEMNVTDNVLLPSLILPGAINTNRIKEVLKVVGLEKYERSYPYELSGGQQQRAAIARAIYSNPKVIFADEPTGNLDSENSQKIMDIFVKINKELGTTIVMVTHSEKFATFGTRTIQMGDGRVC</sequence>
<feature type="domain" description="ABC transporter" evidence="5">
    <location>
        <begin position="5"/>
        <end position="220"/>
    </location>
</feature>
<proteinExistence type="inferred from homology"/>
<evidence type="ECO:0000256" key="3">
    <source>
        <dbReference type="ARBA" id="ARBA00022741"/>
    </source>
</evidence>
<dbReference type="PANTHER" id="PTHR42798:SF7">
    <property type="entry name" value="ALPHA-D-RIBOSE 1-METHYLPHOSPHONATE 5-TRIPHOSPHATE SYNTHASE SUBUNIT PHNL"/>
    <property type="match status" value="1"/>
</dbReference>
<dbReference type="EMBL" id="AP023367">
    <property type="protein sequence ID" value="BCJ93197.1"/>
    <property type="molecule type" value="Genomic_DNA"/>
</dbReference>
<organism evidence="6 7">
    <name type="scientific">Anaerocolumna cellulosilytica</name>
    <dbReference type="NCBI Taxonomy" id="433286"/>
    <lineage>
        <taxon>Bacteria</taxon>
        <taxon>Bacillati</taxon>
        <taxon>Bacillota</taxon>
        <taxon>Clostridia</taxon>
        <taxon>Lachnospirales</taxon>
        <taxon>Lachnospiraceae</taxon>
        <taxon>Anaerocolumna</taxon>
    </lineage>
</organism>
<evidence type="ECO:0000313" key="7">
    <source>
        <dbReference type="Proteomes" id="UP000515561"/>
    </source>
</evidence>
<keyword evidence="3" id="KW-0547">Nucleotide-binding</keyword>
<dbReference type="InterPro" id="IPR003439">
    <property type="entry name" value="ABC_transporter-like_ATP-bd"/>
</dbReference>
<dbReference type="Pfam" id="PF00005">
    <property type="entry name" value="ABC_tran"/>
    <property type="match status" value="1"/>
</dbReference>
<dbReference type="GO" id="GO:0005524">
    <property type="term" value="F:ATP binding"/>
    <property type="evidence" value="ECO:0007669"/>
    <property type="project" value="UniProtKB-KW"/>
</dbReference>
<reference evidence="6 7" key="1">
    <citation type="journal article" date="2016" name="Int. J. Syst. Evol. Microbiol.">
        <title>Descriptions of Anaerotaenia torta gen. nov., sp. nov. and Anaerocolumna cellulosilytica gen. nov., sp. nov. isolated from a methanogenic reactor of cattle waste.</title>
        <authorList>
            <person name="Uek A."/>
            <person name="Ohtaki Y."/>
            <person name="Kaku N."/>
            <person name="Ueki K."/>
        </authorList>
    </citation>
    <scope>NUCLEOTIDE SEQUENCE [LARGE SCALE GENOMIC DNA]</scope>
    <source>
        <strain evidence="6 7">SN021</strain>
    </source>
</reference>
<keyword evidence="7" id="KW-1185">Reference proteome</keyword>
<gene>
    <name evidence="6" type="ORF">acsn021_07660</name>
</gene>
<dbReference type="AlphaFoldDB" id="A0A6S6QZB3"/>
<comment type="similarity">
    <text evidence="1">Belongs to the ABC transporter superfamily.</text>
</comment>
<evidence type="ECO:0000256" key="1">
    <source>
        <dbReference type="ARBA" id="ARBA00005417"/>
    </source>
</evidence>